<dbReference type="SMART" id="SM00066">
    <property type="entry name" value="GAL4"/>
    <property type="match status" value="1"/>
</dbReference>
<dbReference type="PANTHER" id="PTHR31001:SF56">
    <property type="entry name" value="ZN(2)-C6 FUNGAL-TYPE DOMAIN-CONTAINING PROTEIN"/>
    <property type="match status" value="1"/>
</dbReference>
<dbReference type="Pfam" id="PF04082">
    <property type="entry name" value="Fungal_trans"/>
    <property type="match status" value="1"/>
</dbReference>
<evidence type="ECO:0000256" key="2">
    <source>
        <dbReference type="ARBA" id="ARBA00022723"/>
    </source>
</evidence>
<keyword evidence="4" id="KW-0175">Coiled coil</keyword>
<dbReference type="GO" id="GO:0008270">
    <property type="term" value="F:zinc ion binding"/>
    <property type="evidence" value="ECO:0007669"/>
    <property type="project" value="InterPro"/>
</dbReference>
<evidence type="ECO:0000256" key="4">
    <source>
        <dbReference type="SAM" id="Coils"/>
    </source>
</evidence>
<name>A0A0H2RDD3_9AGAM</name>
<dbReference type="SUPFAM" id="SSF57701">
    <property type="entry name" value="Zn2/Cys6 DNA-binding domain"/>
    <property type="match status" value="1"/>
</dbReference>
<dbReference type="GO" id="GO:0006351">
    <property type="term" value="P:DNA-templated transcription"/>
    <property type="evidence" value="ECO:0007669"/>
    <property type="project" value="InterPro"/>
</dbReference>
<dbReference type="InterPro" id="IPR050613">
    <property type="entry name" value="Sec_Metabolite_Reg"/>
</dbReference>
<dbReference type="InterPro" id="IPR036864">
    <property type="entry name" value="Zn2-C6_fun-type_DNA-bd_sf"/>
</dbReference>
<dbReference type="EMBL" id="KQ086053">
    <property type="protein sequence ID" value="KLO09517.1"/>
    <property type="molecule type" value="Genomic_DNA"/>
</dbReference>
<dbReference type="PROSITE" id="PS00463">
    <property type="entry name" value="ZN2_CY6_FUNGAL_1"/>
    <property type="match status" value="1"/>
</dbReference>
<evidence type="ECO:0000313" key="7">
    <source>
        <dbReference type="Proteomes" id="UP000053477"/>
    </source>
</evidence>
<dbReference type="GO" id="GO:0005634">
    <property type="term" value="C:nucleus"/>
    <property type="evidence" value="ECO:0007669"/>
    <property type="project" value="UniProtKB-SubCell"/>
</dbReference>
<dbReference type="AlphaFoldDB" id="A0A0H2RDD3"/>
<organism evidence="6 7">
    <name type="scientific">Schizopora paradoxa</name>
    <dbReference type="NCBI Taxonomy" id="27342"/>
    <lineage>
        <taxon>Eukaryota</taxon>
        <taxon>Fungi</taxon>
        <taxon>Dikarya</taxon>
        <taxon>Basidiomycota</taxon>
        <taxon>Agaricomycotina</taxon>
        <taxon>Agaricomycetes</taxon>
        <taxon>Hymenochaetales</taxon>
        <taxon>Schizoporaceae</taxon>
        <taxon>Schizopora</taxon>
    </lineage>
</organism>
<evidence type="ECO:0000313" key="6">
    <source>
        <dbReference type="EMBL" id="KLO09517.1"/>
    </source>
</evidence>
<reference evidence="6 7" key="1">
    <citation type="submission" date="2015-04" db="EMBL/GenBank/DDBJ databases">
        <title>Complete genome sequence of Schizopora paradoxa KUC8140, a cosmopolitan wood degrader in East Asia.</title>
        <authorList>
            <consortium name="DOE Joint Genome Institute"/>
            <person name="Min B."/>
            <person name="Park H."/>
            <person name="Jang Y."/>
            <person name="Kim J.-J."/>
            <person name="Kim K.H."/>
            <person name="Pangilinan J."/>
            <person name="Lipzen A."/>
            <person name="Riley R."/>
            <person name="Grigoriev I.V."/>
            <person name="Spatafora J.W."/>
            <person name="Choi I.-G."/>
        </authorList>
    </citation>
    <scope>NUCLEOTIDE SEQUENCE [LARGE SCALE GENOMIC DNA]</scope>
    <source>
        <strain evidence="6 7">KUC8140</strain>
    </source>
</reference>
<sequence length="888" mass="98415">MASELFQKSIRGKSKGEITELKRSKGIISCAECRRLKLKCDKQIPCSHCKRRGCPSICPHGEFSLGYGNKHVLADREKLQQKLHEMSSRIKQLEDTLRIAHGCHSSTSHPLLSDDLLLVKEVSEESLSTVNDVSVDDVLDALGTLSITDQRTERFLGGSSTAETLLIRKDEVDTLESKLRNLGGLPIGFTDWFFIDGSNKVVTGNSLNVRENEKVLIRAIEERLPPRERASTLCEAYMENLSIFMRPLDREQIYEELIPALYERDDQGHLTMRIDDLGLILAIFACGAIGDLTMEPLNNESAMYHRLSLSCLGVRPCISQEYVALATVQTTLLTGFYYLFTGLPHSSERAWKVKCLVCMLVKASGLHRDPSHWHFDEKVSERRRMVFWELYSTEQWQSLGTGRPPLIRADGIDCRLPKDTENAVDCNGRSTMSAWSFRQHFVKDVISVLSLKLSSTKSMKYSEVLELDKKIRDFDVSRPNDSNKPATAASTSTPAFEQAGDILRILMGGILKHFALLHVHRAFFAEAINRSPENPIQSPFGPSFLSAYRSAVAVLQILRSRFDDVSHLLFRLWPVWNFTMTSAVVVAVVVARCPANSLAPAALLELNLTVEMFEKSTVHPVIRNSLATITKMRNNARDAFFSHPSRTGNLCKPEDDRNDDVFDILRGRARTIQSEARRRERALSLDGRIQTSGAQIVNATQRDSSPASMHGVEVLSSKIYAMDDWHVQGTPSSDGVHSDSFDYAQQVGTAGQESGQNIGQYPSGYGFDTSGNHQMFVGDVGPQTFGSNALDSNPHQLPSSNDIPIGTNIENTFSQNPYALQQYLQGIDLLGYSDVPSVSTDGGSIPSGIQVGDESISSGADDIWKSLISGSGLLGTDDFDILDAPSLQ</sequence>
<dbReference type="Gene3D" id="4.10.240.10">
    <property type="entry name" value="Zn(2)-C6 fungal-type DNA-binding domain"/>
    <property type="match status" value="1"/>
</dbReference>
<dbReference type="GO" id="GO:0003677">
    <property type="term" value="F:DNA binding"/>
    <property type="evidence" value="ECO:0007669"/>
    <property type="project" value="InterPro"/>
</dbReference>
<keyword evidence="3" id="KW-0539">Nucleus</keyword>
<evidence type="ECO:0000256" key="1">
    <source>
        <dbReference type="ARBA" id="ARBA00004123"/>
    </source>
</evidence>
<evidence type="ECO:0000256" key="3">
    <source>
        <dbReference type="ARBA" id="ARBA00023242"/>
    </source>
</evidence>
<dbReference type="SMART" id="SM00906">
    <property type="entry name" value="Fungal_trans"/>
    <property type="match status" value="1"/>
</dbReference>
<accession>A0A0H2RDD3</accession>
<dbReference type="Pfam" id="PF00172">
    <property type="entry name" value="Zn_clus"/>
    <property type="match status" value="1"/>
</dbReference>
<dbReference type="CDD" id="cd00067">
    <property type="entry name" value="GAL4"/>
    <property type="match status" value="1"/>
</dbReference>
<feature type="domain" description="Zn(2)-C6 fungal-type" evidence="5">
    <location>
        <begin position="29"/>
        <end position="60"/>
    </location>
</feature>
<gene>
    <name evidence="6" type="ORF">SCHPADRAFT_907684</name>
</gene>
<dbReference type="InterPro" id="IPR007219">
    <property type="entry name" value="XnlR_reg_dom"/>
</dbReference>
<dbReference type="CDD" id="cd12148">
    <property type="entry name" value="fungal_TF_MHR"/>
    <property type="match status" value="1"/>
</dbReference>
<dbReference type="GO" id="GO:0000981">
    <property type="term" value="F:DNA-binding transcription factor activity, RNA polymerase II-specific"/>
    <property type="evidence" value="ECO:0007669"/>
    <property type="project" value="InterPro"/>
</dbReference>
<protein>
    <recommendedName>
        <fullName evidence="5">Zn(2)-C6 fungal-type domain-containing protein</fullName>
    </recommendedName>
</protein>
<feature type="coiled-coil region" evidence="4">
    <location>
        <begin position="69"/>
        <end position="96"/>
    </location>
</feature>
<dbReference type="PANTHER" id="PTHR31001">
    <property type="entry name" value="UNCHARACTERIZED TRANSCRIPTIONAL REGULATORY PROTEIN"/>
    <property type="match status" value="1"/>
</dbReference>
<proteinExistence type="predicted"/>
<dbReference type="Proteomes" id="UP000053477">
    <property type="component" value="Unassembled WGS sequence"/>
</dbReference>
<evidence type="ECO:0000259" key="5">
    <source>
        <dbReference type="PROSITE" id="PS50048"/>
    </source>
</evidence>
<dbReference type="STRING" id="27342.A0A0H2RDD3"/>
<dbReference type="InterPro" id="IPR001138">
    <property type="entry name" value="Zn2Cys6_DnaBD"/>
</dbReference>
<keyword evidence="2" id="KW-0479">Metal-binding</keyword>
<dbReference type="PROSITE" id="PS50048">
    <property type="entry name" value="ZN2_CY6_FUNGAL_2"/>
    <property type="match status" value="1"/>
</dbReference>
<dbReference type="OrthoDB" id="424974at2759"/>
<comment type="subcellular location">
    <subcellularLocation>
        <location evidence="1">Nucleus</location>
    </subcellularLocation>
</comment>
<dbReference type="InParanoid" id="A0A0H2RDD3"/>
<keyword evidence="7" id="KW-1185">Reference proteome</keyword>